<accession>A0ABV0D474</accession>
<reference evidence="4 5" key="1">
    <citation type="submission" date="2024-05" db="EMBL/GenBank/DDBJ databases">
        <title>Genome sequencing of Marine Estuary Bacteria, Pseudoalteromonas distincta strain FA, Psychrobacter proteolyticus strain EA, and Shewanella baltica strain CA.</title>
        <authorList>
            <person name="Dieffenbach S.A."/>
            <person name="Maclea K.S."/>
        </authorList>
    </citation>
    <scope>NUCLEOTIDE SEQUENCE [LARGE SCALE GENOMIC DNA]</scope>
    <source>
        <strain evidence="4 5">EA</strain>
    </source>
</reference>
<dbReference type="EMBL" id="JBDLOB010000001">
    <property type="protein sequence ID" value="MEN8624429.1"/>
    <property type="molecule type" value="Genomic_DNA"/>
</dbReference>
<dbReference type="PROSITE" id="PS51123">
    <property type="entry name" value="OMPA_2"/>
    <property type="match status" value="1"/>
</dbReference>
<keyword evidence="1" id="KW-0472">Membrane</keyword>
<feature type="domain" description="OmpA-like" evidence="3">
    <location>
        <begin position="78"/>
        <end position="196"/>
    </location>
</feature>
<sequence length="215" mass="23482">MSIKLSIMAISISSVLALAGCQTPLKSTALDQSIEEPPITLVPDTPDSDGDGVLDAIDECPATPWKVIIDEVGCPIAGIGVGLKMEYRAFFTKGSSELSKEYQFDLDKVAEQMNKYDTATMKIEAHISEDEMGQALSALPKNRAMMVKNYLILKHDIEPSRFSTFDCGIRAPIASADTAEGEFMNRRVYGLATEPEDGVVHHNQNDSKSDICTEF</sequence>
<dbReference type="InterPro" id="IPR028974">
    <property type="entry name" value="TSP_type-3_rpt"/>
</dbReference>
<keyword evidence="2" id="KW-0732">Signal</keyword>
<proteinExistence type="predicted"/>
<dbReference type="Proteomes" id="UP001414441">
    <property type="component" value="Unassembled WGS sequence"/>
</dbReference>
<evidence type="ECO:0000256" key="2">
    <source>
        <dbReference type="SAM" id="SignalP"/>
    </source>
</evidence>
<gene>
    <name evidence="4" type="ORF">ABFV72_00225</name>
</gene>
<dbReference type="Pfam" id="PF00691">
    <property type="entry name" value="OmpA"/>
    <property type="match status" value="1"/>
</dbReference>
<evidence type="ECO:0000313" key="5">
    <source>
        <dbReference type="Proteomes" id="UP001414441"/>
    </source>
</evidence>
<dbReference type="PROSITE" id="PS51257">
    <property type="entry name" value="PROKAR_LIPOPROTEIN"/>
    <property type="match status" value="1"/>
</dbReference>
<evidence type="ECO:0000256" key="1">
    <source>
        <dbReference type="PROSITE-ProRule" id="PRU00473"/>
    </source>
</evidence>
<dbReference type="SUPFAM" id="SSF103088">
    <property type="entry name" value="OmpA-like"/>
    <property type="match status" value="1"/>
</dbReference>
<dbReference type="InterPro" id="IPR006665">
    <property type="entry name" value="OmpA-like"/>
</dbReference>
<evidence type="ECO:0000313" key="4">
    <source>
        <dbReference type="EMBL" id="MEN8624429.1"/>
    </source>
</evidence>
<name>A0ABV0D474_9GAMM</name>
<dbReference type="InterPro" id="IPR036737">
    <property type="entry name" value="OmpA-like_sf"/>
</dbReference>
<dbReference type="Gene3D" id="3.30.1330.60">
    <property type="entry name" value="OmpA-like domain"/>
    <property type="match status" value="1"/>
</dbReference>
<evidence type="ECO:0000259" key="3">
    <source>
        <dbReference type="PROSITE" id="PS51123"/>
    </source>
</evidence>
<dbReference type="CDD" id="cd07185">
    <property type="entry name" value="OmpA_C-like"/>
    <property type="match status" value="1"/>
</dbReference>
<protein>
    <submittedName>
        <fullName evidence="4">OmpA family protein</fullName>
    </submittedName>
</protein>
<dbReference type="SUPFAM" id="SSF103647">
    <property type="entry name" value="TSP type-3 repeat"/>
    <property type="match status" value="1"/>
</dbReference>
<organism evidence="4 5">
    <name type="scientific">Psychrobacter proteolyticus</name>
    <dbReference type="NCBI Taxonomy" id="147825"/>
    <lineage>
        <taxon>Bacteria</taxon>
        <taxon>Pseudomonadati</taxon>
        <taxon>Pseudomonadota</taxon>
        <taxon>Gammaproteobacteria</taxon>
        <taxon>Moraxellales</taxon>
        <taxon>Moraxellaceae</taxon>
        <taxon>Psychrobacter</taxon>
    </lineage>
</organism>
<feature type="signal peptide" evidence="2">
    <location>
        <begin position="1"/>
        <end position="19"/>
    </location>
</feature>
<dbReference type="RefSeq" id="WP_347161708.1">
    <property type="nucleotide sequence ID" value="NZ_JBDLOB010000001.1"/>
</dbReference>
<comment type="caution">
    <text evidence="4">The sequence shown here is derived from an EMBL/GenBank/DDBJ whole genome shotgun (WGS) entry which is preliminary data.</text>
</comment>
<keyword evidence="5" id="KW-1185">Reference proteome</keyword>
<feature type="chain" id="PRO_5046592375" evidence="2">
    <location>
        <begin position="20"/>
        <end position="215"/>
    </location>
</feature>